<dbReference type="Gene3D" id="3.40.50.12370">
    <property type="match status" value="1"/>
</dbReference>
<protein>
    <recommendedName>
        <fullName evidence="3">Universal stress protein family</fullName>
    </recommendedName>
</protein>
<proteinExistence type="predicted"/>
<keyword evidence="2" id="KW-1185">Reference proteome</keyword>
<accession>A0A0H4VMH5</accession>
<dbReference type="AlphaFoldDB" id="A0A0H4VMH5"/>
<dbReference type="Proteomes" id="UP000036458">
    <property type="component" value="Chromosome"/>
</dbReference>
<evidence type="ECO:0000313" key="1">
    <source>
        <dbReference type="EMBL" id="AKQ44959.1"/>
    </source>
</evidence>
<dbReference type="KEGG" id="ruf:TH63_03855"/>
<organism evidence="1 2">
    <name type="scientific">Rufibacter radiotolerans</name>
    <dbReference type="NCBI Taxonomy" id="1379910"/>
    <lineage>
        <taxon>Bacteria</taxon>
        <taxon>Pseudomonadati</taxon>
        <taxon>Bacteroidota</taxon>
        <taxon>Cytophagia</taxon>
        <taxon>Cytophagales</taxon>
        <taxon>Hymenobacteraceae</taxon>
        <taxon>Rufibacter</taxon>
    </lineage>
</organism>
<dbReference type="PATRIC" id="fig|1379910.4.peg.833"/>
<reference evidence="1 2" key="1">
    <citation type="submission" date="2015-01" db="EMBL/GenBank/DDBJ databases">
        <title>Rufibacter sp./DG31D/ whole genome sequencing.</title>
        <authorList>
            <person name="Kim M.K."/>
            <person name="Srinivasan S."/>
            <person name="Lee J.-J."/>
        </authorList>
    </citation>
    <scope>NUCLEOTIDE SEQUENCE [LARGE SCALE GENOMIC DNA]</scope>
    <source>
        <strain evidence="1 2">DG31D</strain>
    </source>
</reference>
<name>A0A0H4VMH5_9BACT</name>
<sequence>MKPTPRILLPFNFTEGCVAALQYASQFASYLKADLVLLHCAGEEQLTPTFQSHLMSRLRSFTDRYMPLGAPTITRFCVVRNGYLRENLASVVEYHNVDLLISSPEAFLGYKASGDVVSLKEFAGCPVLIVPQEVTFKPLRKIVYSLNFHDIDTSVIQRVQALARPFGASIVLLYLHGKIETVELCQLQKKAARLKEQFPYAEMSAVFQEEEDLLEGLNDFAEGHSPDLFVMATRDTHLVHEYFSGHYRKTRAYHLNTPFLNLYQARITACSGSCLHCQDDALPFEQEYKPAATRKVQVA</sequence>
<evidence type="ECO:0008006" key="3">
    <source>
        <dbReference type="Google" id="ProtNLM"/>
    </source>
</evidence>
<dbReference type="EMBL" id="CP010777">
    <property type="protein sequence ID" value="AKQ44959.1"/>
    <property type="molecule type" value="Genomic_DNA"/>
</dbReference>
<gene>
    <name evidence="1" type="ORF">TH63_03855</name>
</gene>
<evidence type="ECO:0000313" key="2">
    <source>
        <dbReference type="Proteomes" id="UP000036458"/>
    </source>
</evidence>
<dbReference type="SUPFAM" id="SSF52402">
    <property type="entry name" value="Adenine nucleotide alpha hydrolases-like"/>
    <property type="match status" value="2"/>
</dbReference>
<dbReference type="OrthoDB" id="936242at2"/>
<dbReference type="STRING" id="1379910.TH63_03855"/>